<dbReference type="RefSeq" id="WP_338604867.1">
    <property type="nucleotide sequence ID" value="NZ_AP028679.1"/>
</dbReference>
<dbReference type="Pfam" id="PF18481">
    <property type="entry name" value="DUF5616"/>
    <property type="match status" value="1"/>
</dbReference>
<evidence type="ECO:0000313" key="3">
    <source>
        <dbReference type="EMBL" id="BEQ13300.1"/>
    </source>
</evidence>
<proteinExistence type="predicted"/>
<dbReference type="Proteomes" id="UP001366166">
    <property type="component" value="Chromosome"/>
</dbReference>
<organism evidence="3 4">
    <name type="scientific">Desulfoferula mesophila</name>
    <dbReference type="NCBI Taxonomy" id="3058419"/>
    <lineage>
        <taxon>Bacteria</taxon>
        <taxon>Pseudomonadati</taxon>
        <taxon>Thermodesulfobacteriota</taxon>
        <taxon>Desulfarculia</taxon>
        <taxon>Desulfarculales</taxon>
        <taxon>Desulfarculaceae</taxon>
        <taxon>Desulfoferula</taxon>
    </lineage>
</organism>
<accession>A0AAU9EMT3</accession>
<gene>
    <name evidence="3" type="ORF">FAK_03660</name>
</gene>
<dbReference type="InterPro" id="IPR041652">
    <property type="entry name" value="DUF5616"/>
</dbReference>
<name>A0AAU9EMT3_9BACT</name>
<keyword evidence="4" id="KW-1185">Reference proteome</keyword>
<dbReference type="EMBL" id="AP028679">
    <property type="protein sequence ID" value="BEQ13300.1"/>
    <property type="molecule type" value="Genomic_DNA"/>
</dbReference>
<dbReference type="InterPro" id="IPR007368">
    <property type="entry name" value="DUF434"/>
</dbReference>
<protein>
    <recommendedName>
        <fullName evidence="5">DUF434 domain-containing protein</fullName>
    </recommendedName>
</protein>
<dbReference type="Pfam" id="PF04256">
    <property type="entry name" value="DUF434"/>
    <property type="match status" value="1"/>
</dbReference>
<dbReference type="KEGG" id="dmp:FAK_03660"/>
<evidence type="ECO:0008006" key="5">
    <source>
        <dbReference type="Google" id="ProtNLM"/>
    </source>
</evidence>
<sequence length="223" mass="23286">MGGIDLEALGQAAVDLRYLLGRGYPRELGLKLTGDRWGLDAEARQVLRRAVVAPERARARRERLLPLTAVRGQAVGVDGHNVIIILESALMGAVLVAADDGTVRDIGQKGRHYGPGPHSETAARLLVETLARAEAARALILLDAPLPFSGQTAGMLRELMASAGLAGEARAVADPEKDLAVFDGIVASADGPLIDAAARPLDLGGAIILAMEPVPAMISLENS</sequence>
<evidence type="ECO:0000313" key="4">
    <source>
        <dbReference type="Proteomes" id="UP001366166"/>
    </source>
</evidence>
<feature type="domain" description="DUF434" evidence="1">
    <location>
        <begin position="9"/>
        <end position="63"/>
    </location>
</feature>
<dbReference type="PANTHER" id="PTHR42252:SF1">
    <property type="entry name" value="DUF434 DOMAIN-CONTAINING PROTEIN"/>
    <property type="match status" value="1"/>
</dbReference>
<dbReference type="PANTHER" id="PTHR42252">
    <property type="entry name" value="DUF5616 DOMAIN-CONTAINING PROTEIN"/>
    <property type="match status" value="1"/>
</dbReference>
<feature type="domain" description="DUF5616" evidence="2">
    <location>
        <begin position="69"/>
        <end position="204"/>
    </location>
</feature>
<dbReference type="AlphaFoldDB" id="A0AAU9EMT3"/>
<evidence type="ECO:0000259" key="2">
    <source>
        <dbReference type="Pfam" id="PF18481"/>
    </source>
</evidence>
<evidence type="ECO:0000259" key="1">
    <source>
        <dbReference type="Pfam" id="PF04256"/>
    </source>
</evidence>
<reference evidence="4" key="1">
    <citation type="journal article" date="2023" name="Arch. Microbiol.">
        <title>Desulfoferula mesophilus gen. nov. sp. nov., a mesophilic sulfate-reducing bacterium isolated from a brackish lake sediment.</title>
        <authorList>
            <person name="Watanabe T."/>
            <person name="Yabe T."/>
            <person name="Tsuji J.M."/>
            <person name="Fukui M."/>
        </authorList>
    </citation>
    <scope>NUCLEOTIDE SEQUENCE [LARGE SCALE GENOMIC DNA]</scope>
    <source>
        <strain evidence="4">12FAK</strain>
    </source>
</reference>